<evidence type="ECO:0000313" key="2">
    <source>
        <dbReference type="EMBL" id="VFS50815.1"/>
    </source>
</evidence>
<dbReference type="STRING" id="1111728.GCA_000427805_03734"/>
<accession>A0A2C6DI72</accession>
<keyword evidence="3" id="KW-1185">Reference proteome</keyword>
<dbReference type="Proteomes" id="UP000373449">
    <property type="component" value="Unassembled WGS sequence"/>
</dbReference>
<organism evidence="1 3">
    <name type="scientific">Budvicia aquatica</name>
    <dbReference type="NCBI Taxonomy" id="82979"/>
    <lineage>
        <taxon>Bacteria</taxon>
        <taxon>Pseudomonadati</taxon>
        <taxon>Pseudomonadota</taxon>
        <taxon>Gammaproteobacteria</taxon>
        <taxon>Enterobacterales</taxon>
        <taxon>Budviciaceae</taxon>
        <taxon>Budvicia</taxon>
    </lineage>
</organism>
<proteinExistence type="predicted"/>
<reference evidence="2 4" key="3">
    <citation type="submission" date="2019-03" db="EMBL/GenBank/DDBJ databases">
        <authorList>
            <consortium name="Pathogen Informatics"/>
        </authorList>
    </citation>
    <scope>NUCLEOTIDE SEQUENCE [LARGE SCALE GENOMIC DNA]</scope>
    <source>
        <strain evidence="2 4">NCTC12282</strain>
    </source>
</reference>
<dbReference type="RefSeq" id="WP_051323414.1">
    <property type="nucleotide sequence ID" value="NZ_CAADJA010000002.1"/>
</dbReference>
<gene>
    <name evidence="1" type="ORF">CRN84_16955</name>
    <name evidence="2" type="ORF">NCTC12282_04700</name>
</gene>
<reference evidence="3" key="2">
    <citation type="submission" date="2017-09" db="EMBL/GenBank/DDBJ databases">
        <title>FDA dAtabase for Regulatory Grade micrObial Sequences (FDA-ARGOS): Supporting development and validation of Infectious Disease Dx tests.</title>
        <authorList>
            <person name="Minogue T."/>
            <person name="Wolcott M."/>
            <person name="Wasieloski L."/>
            <person name="Aguilar W."/>
            <person name="Moore D."/>
            <person name="Tallon L."/>
            <person name="Sadzewicz L."/>
            <person name="Ott S."/>
            <person name="Zhao X."/>
            <person name="Nagaraj S."/>
            <person name="Vavikolanu K."/>
            <person name="Aluvathingal J."/>
            <person name="Nadendla S."/>
            <person name="Sichtig H."/>
        </authorList>
    </citation>
    <scope>NUCLEOTIDE SEQUENCE [LARGE SCALE GENOMIC DNA]</scope>
    <source>
        <strain evidence="3">FDAARGOS_387</strain>
    </source>
</reference>
<dbReference type="AlphaFoldDB" id="A0A2C6DI72"/>
<sequence>MYKKYFPACDINGPIEPPVSFGHLGIQGAIPIKCSNCPKLFEGGCTRHIKMVGDYLYLDHGPCGIDGPSDPVIYENAFIQSKVTVPRKCSDCQFLSVAPIWGFECNQDADKWGDFKRGLDWGAWKPDFIYLQLPQPKITTRILSQAIFENDLLTFIREYRRVNLGLSIQEAKADFTILRKRIDNDFEAC</sequence>
<evidence type="ECO:0000313" key="3">
    <source>
        <dbReference type="Proteomes" id="UP000224974"/>
    </source>
</evidence>
<reference evidence="1" key="1">
    <citation type="submission" date="2017-09" db="EMBL/GenBank/DDBJ databases">
        <title>FDA dAtabase for Regulatory Grade micrObial Sequences (FDA-ARGOS): Supporting development and validation of Infectious Disease Dx tests.</title>
        <authorList>
            <person name="Minogue T."/>
            <person name="Wolcott M."/>
            <person name="Wasieloski L."/>
            <person name="Aguilar W."/>
            <person name="Moore D."/>
            <person name="Tallon L.J."/>
            <person name="Sadzewicz L."/>
            <person name="Ott S."/>
            <person name="Zhao X."/>
            <person name="Nagaraj S."/>
            <person name="Vavikolanu K."/>
            <person name="Aluvathingal J."/>
            <person name="Nadendla S."/>
            <person name="Sichtig H."/>
        </authorList>
    </citation>
    <scope>NUCLEOTIDE SEQUENCE</scope>
    <source>
        <strain evidence="1">FDAARGOS_387</strain>
    </source>
</reference>
<dbReference type="OrthoDB" id="1491153at2"/>
<dbReference type="EMBL" id="CAADJA010000002">
    <property type="protein sequence ID" value="VFS50815.1"/>
    <property type="molecule type" value="Genomic_DNA"/>
</dbReference>
<evidence type="ECO:0000313" key="4">
    <source>
        <dbReference type="Proteomes" id="UP000373449"/>
    </source>
</evidence>
<dbReference type="Proteomes" id="UP000224974">
    <property type="component" value="Unassembled WGS sequence"/>
</dbReference>
<protein>
    <submittedName>
        <fullName evidence="1">Uncharacterized protein</fullName>
    </submittedName>
</protein>
<name>A0A2C6DI72_9GAMM</name>
<evidence type="ECO:0000313" key="1">
    <source>
        <dbReference type="EMBL" id="PHI30906.1"/>
    </source>
</evidence>
<dbReference type="EMBL" id="PDDX01000001">
    <property type="protein sequence ID" value="PHI30906.1"/>
    <property type="molecule type" value="Genomic_DNA"/>
</dbReference>